<evidence type="ECO:0000313" key="3">
    <source>
        <dbReference type="Proteomes" id="UP000245430"/>
    </source>
</evidence>
<evidence type="ECO:0000259" key="1">
    <source>
        <dbReference type="Pfam" id="PF12728"/>
    </source>
</evidence>
<dbReference type="Proteomes" id="UP000245430">
    <property type="component" value="Unassembled WGS sequence"/>
</dbReference>
<dbReference type="AlphaFoldDB" id="A0A316DR25"/>
<protein>
    <submittedName>
        <fullName evidence="2">Excisionase family DNA binding protein</fullName>
    </submittedName>
</protein>
<proteinExistence type="predicted"/>
<dbReference type="NCBIfam" id="TIGR01764">
    <property type="entry name" value="excise"/>
    <property type="match status" value="1"/>
</dbReference>
<dbReference type="Pfam" id="PF12728">
    <property type="entry name" value="HTH_17"/>
    <property type="match status" value="1"/>
</dbReference>
<dbReference type="Gene3D" id="1.10.1660.10">
    <property type="match status" value="1"/>
</dbReference>
<name>A0A316DR25_9FLAO</name>
<gene>
    <name evidence="2" type="ORF">LX78_00978</name>
</gene>
<reference evidence="2 3" key="1">
    <citation type="submission" date="2018-05" db="EMBL/GenBank/DDBJ databases">
        <title>Genomic Encyclopedia of Archaeal and Bacterial Type Strains, Phase II (KMG-II): from individual species to whole genera.</title>
        <authorList>
            <person name="Goeker M."/>
        </authorList>
    </citation>
    <scope>NUCLEOTIDE SEQUENCE [LARGE SCALE GENOMIC DNA]</scope>
    <source>
        <strain evidence="2 3">DSM 22637</strain>
    </source>
</reference>
<dbReference type="InterPro" id="IPR010093">
    <property type="entry name" value="SinI_DNA-bd"/>
</dbReference>
<organism evidence="2 3">
    <name type="scientific">Xanthomarina spongicola</name>
    <dbReference type="NCBI Taxonomy" id="570520"/>
    <lineage>
        <taxon>Bacteria</taxon>
        <taxon>Pseudomonadati</taxon>
        <taxon>Bacteroidota</taxon>
        <taxon>Flavobacteriia</taxon>
        <taxon>Flavobacteriales</taxon>
        <taxon>Flavobacteriaceae</taxon>
        <taxon>Xanthomarina</taxon>
    </lineage>
</organism>
<dbReference type="OrthoDB" id="1097811at2"/>
<sequence length="100" mass="11529">MEQSKITQVFGITPSELKEDIINDVRAELNVIAQNFQPIKPAEYLTRQEVATILKVSLVTLTDWNKKGVIKPYRLGNLIRYKREEIDQALIAIFNSKNKQ</sequence>
<accession>A0A316DR25</accession>
<dbReference type="RefSeq" id="WP_109681516.1">
    <property type="nucleotide sequence ID" value="NZ_QGGP01000002.1"/>
</dbReference>
<dbReference type="InterPro" id="IPR041657">
    <property type="entry name" value="HTH_17"/>
</dbReference>
<comment type="caution">
    <text evidence="2">The sequence shown here is derived from an EMBL/GenBank/DDBJ whole genome shotgun (WGS) entry which is preliminary data.</text>
</comment>
<dbReference type="SUPFAM" id="SSF46955">
    <property type="entry name" value="Putative DNA-binding domain"/>
    <property type="match status" value="1"/>
</dbReference>
<evidence type="ECO:0000313" key="2">
    <source>
        <dbReference type="EMBL" id="PWK19629.1"/>
    </source>
</evidence>
<keyword evidence="3" id="KW-1185">Reference proteome</keyword>
<dbReference type="InterPro" id="IPR009061">
    <property type="entry name" value="DNA-bd_dom_put_sf"/>
</dbReference>
<feature type="domain" description="Helix-turn-helix" evidence="1">
    <location>
        <begin position="44"/>
        <end position="88"/>
    </location>
</feature>
<dbReference type="GO" id="GO:0003677">
    <property type="term" value="F:DNA binding"/>
    <property type="evidence" value="ECO:0007669"/>
    <property type="project" value="InterPro"/>
</dbReference>
<dbReference type="EMBL" id="QGGP01000002">
    <property type="protein sequence ID" value="PWK19629.1"/>
    <property type="molecule type" value="Genomic_DNA"/>
</dbReference>